<dbReference type="Gene3D" id="1.50.10.160">
    <property type="match status" value="1"/>
</dbReference>
<organism evidence="1 2">
    <name type="scientific">Lithospermum erythrorhizon</name>
    <name type="common">Purple gromwell</name>
    <name type="synonym">Lithospermum officinale var. erythrorhizon</name>
    <dbReference type="NCBI Taxonomy" id="34254"/>
    <lineage>
        <taxon>Eukaryota</taxon>
        <taxon>Viridiplantae</taxon>
        <taxon>Streptophyta</taxon>
        <taxon>Embryophyta</taxon>
        <taxon>Tracheophyta</taxon>
        <taxon>Spermatophyta</taxon>
        <taxon>Magnoliopsida</taxon>
        <taxon>eudicotyledons</taxon>
        <taxon>Gunneridae</taxon>
        <taxon>Pentapetalae</taxon>
        <taxon>asterids</taxon>
        <taxon>lamiids</taxon>
        <taxon>Boraginales</taxon>
        <taxon>Boraginaceae</taxon>
        <taxon>Boraginoideae</taxon>
        <taxon>Lithospermeae</taxon>
        <taxon>Lithospermum</taxon>
    </lineage>
</organism>
<dbReference type="AlphaFoldDB" id="A0AAV3NIC3"/>
<sequence>MFQTFLTHQTFSCTCIMSNMHLPTYGNLFSPIGFDIIFPGMIQHARSISLDLHIQLDMLNILFHKRDLELHWLGP</sequence>
<evidence type="ECO:0000313" key="1">
    <source>
        <dbReference type="EMBL" id="GAA0138826.1"/>
    </source>
</evidence>
<reference evidence="1 2" key="1">
    <citation type="submission" date="2024-01" db="EMBL/GenBank/DDBJ databases">
        <title>The complete chloroplast genome sequence of Lithospermum erythrorhizon: insights into the phylogenetic relationship among Boraginaceae species and the maternal lineages of purple gromwells.</title>
        <authorList>
            <person name="Okada T."/>
            <person name="Watanabe K."/>
        </authorList>
    </citation>
    <scope>NUCLEOTIDE SEQUENCE [LARGE SCALE GENOMIC DNA]</scope>
</reference>
<name>A0AAV3NIC3_LITER</name>
<dbReference type="Proteomes" id="UP001454036">
    <property type="component" value="Unassembled WGS sequence"/>
</dbReference>
<accession>A0AAV3NIC3</accession>
<dbReference type="EMBL" id="BAABME010000038">
    <property type="protein sequence ID" value="GAA0138826.1"/>
    <property type="molecule type" value="Genomic_DNA"/>
</dbReference>
<proteinExistence type="predicted"/>
<comment type="caution">
    <text evidence="1">The sequence shown here is derived from an EMBL/GenBank/DDBJ whole genome shotgun (WGS) entry which is preliminary data.</text>
</comment>
<gene>
    <name evidence="1" type="ORF">LIER_00496</name>
</gene>
<evidence type="ECO:0000313" key="2">
    <source>
        <dbReference type="Proteomes" id="UP001454036"/>
    </source>
</evidence>
<protein>
    <submittedName>
        <fullName evidence="1">Uncharacterized protein</fullName>
    </submittedName>
</protein>
<keyword evidence="2" id="KW-1185">Reference proteome</keyword>